<proteinExistence type="predicted"/>
<protein>
    <submittedName>
        <fullName evidence="2">Uncharacterized protein</fullName>
    </submittedName>
</protein>
<dbReference type="KEGG" id="sal:Sala_2034"/>
<evidence type="ECO:0000256" key="1">
    <source>
        <dbReference type="SAM" id="MobiDB-lite"/>
    </source>
</evidence>
<dbReference type="Proteomes" id="UP000006578">
    <property type="component" value="Chromosome"/>
</dbReference>
<evidence type="ECO:0000313" key="3">
    <source>
        <dbReference type="Proteomes" id="UP000006578"/>
    </source>
</evidence>
<feature type="region of interest" description="Disordered" evidence="1">
    <location>
        <begin position="79"/>
        <end position="126"/>
    </location>
</feature>
<dbReference type="STRING" id="317655.Sala_2034"/>
<sequence length="126" mass="14283">MITRSRFEAILLRARRKGAGIWIYFKTFRRCHGQNRSNPEGTPKWLQSRTFAALRVAMLPAAPAKARYLRHFDASNGELMGPDPRCLVPPAALGRRGRREGGPRSVSLKACSRPERRINPDRDASR</sequence>
<accession>Q1GRH7</accession>
<evidence type="ECO:0000313" key="2">
    <source>
        <dbReference type="EMBL" id="ABF53745.1"/>
    </source>
</evidence>
<reference evidence="2 3" key="1">
    <citation type="journal article" date="2009" name="Proc. Natl. Acad. Sci. U.S.A.">
        <title>The genomic basis of trophic strategy in marine bacteria.</title>
        <authorList>
            <person name="Lauro F.M."/>
            <person name="McDougald D."/>
            <person name="Thomas T."/>
            <person name="Williams T.J."/>
            <person name="Egan S."/>
            <person name="Rice S."/>
            <person name="DeMaere M.Z."/>
            <person name="Ting L."/>
            <person name="Ertan H."/>
            <person name="Johnson J."/>
            <person name="Ferriera S."/>
            <person name="Lapidus A."/>
            <person name="Anderson I."/>
            <person name="Kyrpides N."/>
            <person name="Munk A.C."/>
            <person name="Detter C."/>
            <person name="Han C.S."/>
            <person name="Brown M.V."/>
            <person name="Robb F.T."/>
            <person name="Kjelleberg S."/>
            <person name="Cavicchioli R."/>
        </authorList>
    </citation>
    <scope>NUCLEOTIDE SEQUENCE [LARGE SCALE GENOMIC DNA]</scope>
    <source>
        <strain evidence="3">DSM 13593 / LMG 18877 / RB2256</strain>
    </source>
</reference>
<dbReference type="EMBL" id="CP000356">
    <property type="protein sequence ID" value="ABF53745.1"/>
    <property type="molecule type" value="Genomic_DNA"/>
</dbReference>
<dbReference type="HOGENOM" id="CLU_1980119_0_0_5"/>
<dbReference type="AlphaFoldDB" id="Q1GRH7"/>
<keyword evidence="3" id="KW-1185">Reference proteome</keyword>
<gene>
    <name evidence="2" type="ordered locus">Sala_2034</name>
</gene>
<name>Q1GRH7_SPHAL</name>
<feature type="compositionally biased region" description="Basic and acidic residues" evidence="1">
    <location>
        <begin position="112"/>
        <end position="126"/>
    </location>
</feature>
<organism evidence="2 3">
    <name type="scientific">Sphingopyxis alaskensis (strain DSM 13593 / LMG 18877 / RB2256)</name>
    <name type="common">Sphingomonas alaskensis</name>
    <dbReference type="NCBI Taxonomy" id="317655"/>
    <lineage>
        <taxon>Bacteria</taxon>
        <taxon>Pseudomonadati</taxon>
        <taxon>Pseudomonadota</taxon>
        <taxon>Alphaproteobacteria</taxon>
        <taxon>Sphingomonadales</taxon>
        <taxon>Sphingomonadaceae</taxon>
        <taxon>Sphingopyxis</taxon>
    </lineage>
</organism>